<evidence type="ECO:0000313" key="2">
    <source>
        <dbReference type="Proteomes" id="UP000237000"/>
    </source>
</evidence>
<dbReference type="OrthoDB" id="1750912at2759"/>
<evidence type="ECO:0008006" key="3">
    <source>
        <dbReference type="Google" id="ProtNLM"/>
    </source>
</evidence>
<dbReference type="EMBL" id="JXTC01000592">
    <property type="protein sequence ID" value="PON44472.1"/>
    <property type="molecule type" value="Genomic_DNA"/>
</dbReference>
<dbReference type="PANTHER" id="PTHR33710">
    <property type="entry name" value="BNAC02G09200D PROTEIN"/>
    <property type="match status" value="1"/>
</dbReference>
<gene>
    <name evidence="1" type="ORF">TorRG33x02_330670</name>
</gene>
<dbReference type="Proteomes" id="UP000237000">
    <property type="component" value="Unassembled WGS sequence"/>
</dbReference>
<accession>A0A2P5B6P8</accession>
<evidence type="ECO:0000313" key="1">
    <source>
        <dbReference type="EMBL" id="PON44472.1"/>
    </source>
</evidence>
<sequence>MKAFDGLIREMGLKDFPLRNAMFTRTNMREEVEVRATSDHSPVVLDSSPPKWGPSPFRFEHMWLDHKDFGKVFEVWWKGQAVHGWEGYKFLTRLHRIKGSIRSWNMSIFGDLRLKDAATLRRIKYLEEIERSPMWTRSLSEERKSLKEELNNILFIKERAARMKSKIQWAKLGDINTRVFYKLFSAQKS</sequence>
<comment type="caution">
    <text evidence="1">The sequence shown here is derived from an EMBL/GenBank/DDBJ whole genome shotgun (WGS) entry which is preliminary data.</text>
</comment>
<reference evidence="2" key="1">
    <citation type="submission" date="2016-06" db="EMBL/GenBank/DDBJ databases">
        <title>Parallel loss of symbiosis genes in relatives of nitrogen-fixing non-legume Parasponia.</title>
        <authorList>
            <person name="Van Velzen R."/>
            <person name="Holmer R."/>
            <person name="Bu F."/>
            <person name="Rutten L."/>
            <person name="Van Zeijl A."/>
            <person name="Liu W."/>
            <person name="Santuari L."/>
            <person name="Cao Q."/>
            <person name="Sharma T."/>
            <person name="Shen D."/>
            <person name="Roswanjaya Y."/>
            <person name="Wardhani T."/>
            <person name="Kalhor M.S."/>
            <person name="Jansen J."/>
            <person name="Van den Hoogen J."/>
            <person name="Gungor B."/>
            <person name="Hartog M."/>
            <person name="Hontelez J."/>
            <person name="Verver J."/>
            <person name="Yang W.-C."/>
            <person name="Schijlen E."/>
            <person name="Repin R."/>
            <person name="Schilthuizen M."/>
            <person name="Schranz E."/>
            <person name="Heidstra R."/>
            <person name="Miyata K."/>
            <person name="Fedorova E."/>
            <person name="Kohlen W."/>
            <person name="Bisseling T."/>
            <person name="Smit S."/>
            <person name="Geurts R."/>
        </authorList>
    </citation>
    <scope>NUCLEOTIDE SEQUENCE [LARGE SCALE GENOMIC DNA]</scope>
    <source>
        <strain evidence="2">cv. RG33-2</strain>
    </source>
</reference>
<keyword evidence="2" id="KW-1185">Reference proteome</keyword>
<protein>
    <recommendedName>
        <fullName evidence="3">Endonuclease/exonuclease/phosphatase</fullName>
    </recommendedName>
</protein>
<name>A0A2P5B6P8_TREOI</name>
<proteinExistence type="predicted"/>
<organism evidence="1 2">
    <name type="scientific">Trema orientale</name>
    <name type="common">Charcoal tree</name>
    <name type="synonym">Celtis orientalis</name>
    <dbReference type="NCBI Taxonomy" id="63057"/>
    <lineage>
        <taxon>Eukaryota</taxon>
        <taxon>Viridiplantae</taxon>
        <taxon>Streptophyta</taxon>
        <taxon>Embryophyta</taxon>
        <taxon>Tracheophyta</taxon>
        <taxon>Spermatophyta</taxon>
        <taxon>Magnoliopsida</taxon>
        <taxon>eudicotyledons</taxon>
        <taxon>Gunneridae</taxon>
        <taxon>Pentapetalae</taxon>
        <taxon>rosids</taxon>
        <taxon>fabids</taxon>
        <taxon>Rosales</taxon>
        <taxon>Cannabaceae</taxon>
        <taxon>Trema</taxon>
    </lineage>
</organism>
<dbReference type="STRING" id="63057.A0A2P5B6P8"/>
<dbReference type="InParanoid" id="A0A2P5B6P8"/>
<dbReference type="AlphaFoldDB" id="A0A2P5B6P8"/>
<dbReference type="PANTHER" id="PTHR33710:SF71">
    <property type="entry name" value="ENDONUCLEASE_EXONUCLEASE_PHOSPHATASE DOMAIN-CONTAINING PROTEIN"/>
    <property type="match status" value="1"/>
</dbReference>